<evidence type="ECO:0000259" key="3">
    <source>
        <dbReference type="PROSITE" id="PS50006"/>
    </source>
</evidence>
<accession>A0A1H1CL31</accession>
<proteinExistence type="predicted"/>
<feature type="domain" description="FHA" evidence="3">
    <location>
        <begin position="166"/>
        <end position="215"/>
    </location>
</feature>
<dbReference type="Gene3D" id="2.60.200.20">
    <property type="match status" value="1"/>
</dbReference>
<dbReference type="Proteomes" id="UP000181917">
    <property type="component" value="Unassembled WGS sequence"/>
</dbReference>
<feature type="compositionally biased region" description="Low complexity" evidence="2">
    <location>
        <begin position="126"/>
        <end position="148"/>
    </location>
</feature>
<dbReference type="SMART" id="SM00240">
    <property type="entry name" value="FHA"/>
    <property type="match status" value="1"/>
</dbReference>
<reference evidence="4 5" key="1">
    <citation type="submission" date="2016-10" db="EMBL/GenBank/DDBJ databases">
        <authorList>
            <person name="de Groot N.N."/>
        </authorList>
    </citation>
    <scope>NUCLEOTIDE SEQUENCE [LARGE SCALE GENOMIC DNA]</scope>
    <source>
        <strain evidence="4 5">DSM 20117</strain>
    </source>
</reference>
<name>A0A1H1CL31_9MICC</name>
<gene>
    <name evidence="4" type="ORF">SAMN04489742_1978</name>
</gene>
<evidence type="ECO:0000313" key="5">
    <source>
        <dbReference type="Proteomes" id="UP000181917"/>
    </source>
</evidence>
<evidence type="ECO:0000313" key="4">
    <source>
        <dbReference type="EMBL" id="SDQ64935.1"/>
    </source>
</evidence>
<dbReference type="PROSITE" id="PS50006">
    <property type="entry name" value="FHA_DOMAIN"/>
    <property type="match status" value="1"/>
</dbReference>
<dbReference type="Gene3D" id="3.30.2320.60">
    <property type="entry name" value="FhaA, phosphopeptide-binding domain (DUF3662)"/>
    <property type="match status" value="1"/>
</dbReference>
<dbReference type="InterPro" id="IPR042287">
    <property type="entry name" value="FhaA_N_sf"/>
</dbReference>
<dbReference type="KEGG" id="acry:AC20117_07480"/>
<dbReference type="SUPFAM" id="SSF49879">
    <property type="entry name" value="SMAD/FHA domain"/>
    <property type="match status" value="1"/>
</dbReference>
<dbReference type="InterPro" id="IPR050923">
    <property type="entry name" value="Cell_Proc_Reg/RNA_Proc"/>
</dbReference>
<dbReference type="OrthoDB" id="151099at2"/>
<dbReference type="Pfam" id="PF12401">
    <property type="entry name" value="FhaA_N"/>
    <property type="match status" value="1"/>
</dbReference>
<protein>
    <submittedName>
        <fullName evidence="4">FHA domain-containing protein</fullName>
    </submittedName>
</protein>
<dbReference type="PANTHER" id="PTHR23308">
    <property type="entry name" value="NUCLEAR INHIBITOR OF PROTEIN PHOSPHATASE-1"/>
    <property type="match status" value="1"/>
</dbReference>
<dbReference type="Pfam" id="PF00498">
    <property type="entry name" value="FHA"/>
    <property type="match status" value="1"/>
</dbReference>
<dbReference type="AlphaFoldDB" id="A0A1H1CL31"/>
<dbReference type="InterPro" id="IPR000253">
    <property type="entry name" value="FHA_dom"/>
</dbReference>
<evidence type="ECO:0000256" key="2">
    <source>
        <dbReference type="SAM" id="MobiDB-lite"/>
    </source>
</evidence>
<dbReference type="InterPro" id="IPR022128">
    <property type="entry name" value="FhaA_N"/>
</dbReference>
<dbReference type="EMBL" id="FNKH01000002">
    <property type="protein sequence ID" value="SDQ64935.1"/>
    <property type="molecule type" value="Genomic_DNA"/>
</dbReference>
<feature type="region of interest" description="Disordered" evidence="2">
    <location>
        <begin position="111"/>
        <end position="148"/>
    </location>
</feature>
<organism evidence="4 5">
    <name type="scientific">Crystallibacter crystallopoietes</name>
    <dbReference type="NCBI Taxonomy" id="37928"/>
    <lineage>
        <taxon>Bacteria</taxon>
        <taxon>Bacillati</taxon>
        <taxon>Actinomycetota</taxon>
        <taxon>Actinomycetes</taxon>
        <taxon>Micrococcales</taxon>
        <taxon>Micrococcaceae</taxon>
        <taxon>Crystallibacter</taxon>
    </lineage>
</organism>
<dbReference type="RefSeq" id="WP_074700264.1">
    <property type="nucleotide sequence ID" value="NZ_CP018863.1"/>
</dbReference>
<dbReference type="InterPro" id="IPR008984">
    <property type="entry name" value="SMAD_FHA_dom_sf"/>
</dbReference>
<keyword evidence="1" id="KW-0597">Phosphoprotein</keyword>
<dbReference type="CDD" id="cd00060">
    <property type="entry name" value="FHA"/>
    <property type="match status" value="1"/>
</dbReference>
<evidence type="ECO:0000256" key="1">
    <source>
        <dbReference type="ARBA" id="ARBA00022553"/>
    </source>
</evidence>
<dbReference type="STRING" id="37928.SAMN04489742_1978"/>
<sequence length="246" mass="26436">MGLLDNVERGIEKMVRGAFSVGGKGQVQPVEIASRLRRELDNRSITLAQGRTLAPNVFEIRLSGSDYAMAQQWGSTLAEELCDVVINHVNSQKYTLQGAVRVSFNQDDELKPGDFEIDSSAEKSGAAPASQPRRPATPAAPARQPTRLQPVLEIEGQRYSLNAPSIVLGRSSEADILIDDTGVSRKHLEIRTEGGSATAVDLGSTNGSFVNGQRIHGQEDLTDGTVITMGRTRITFRLLPARGGGA</sequence>
<keyword evidence="5" id="KW-1185">Reference proteome</keyword>